<gene>
    <name evidence="1" type="ORF">H5410_047863</name>
</gene>
<evidence type="ECO:0000313" key="2">
    <source>
        <dbReference type="Proteomes" id="UP000824120"/>
    </source>
</evidence>
<dbReference type="AlphaFoldDB" id="A0A9J5XI69"/>
<reference evidence="1 2" key="1">
    <citation type="submission" date="2020-09" db="EMBL/GenBank/DDBJ databases">
        <title>De no assembly of potato wild relative species, Solanum commersonii.</title>
        <authorList>
            <person name="Cho K."/>
        </authorList>
    </citation>
    <scope>NUCLEOTIDE SEQUENCE [LARGE SCALE GENOMIC DNA]</scope>
    <source>
        <strain evidence="1">LZ3.2</strain>
        <tissue evidence="1">Leaf</tissue>
    </source>
</reference>
<dbReference type="EMBL" id="JACXVP010000009">
    <property type="protein sequence ID" value="KAG5587429.1"/>
    <property type="molecule type" value="Genomic_DNA"/>
</dbReference>
<evidence type="ECO:0000313" key="1">
    <source>
        <dbReference type="EMBL" id="KAG5587429.1"/>
    </source>
</evidence>
<comment type="caution">
    <text evidence="1">The sequence shown here is derived from an EMBL/GenBank/DDBJ whole genome shotgun (WGS) entry which is preliminary data.</text>
</comment>
<keyword evidence="2" id="KW-1185">Reference proteome</keyword>
<name>A0A9J5XI69_SOLCO</name>
<proteinExistence type="predicted"/>
<sequence length="71" mass="8413">MFMHGITLFNKDVHAWNNSFQLNQRPRVSFMNNTEFLGEKSQSRLSNFRIDLILSMKLKRSLIGSLFCKFQ</sequence>
<accession>A0A9J5XI69</accession>
<dbReference type="Proteomes" id="UP000824120">
    <property type="component" value="Chromosome 9"/>
</dbReference>
<organism evidence="1 2">
    <name type="scientific">Solanum commersonii</name>
    <name type="common">Commerson's wild potato</name>
    <name type="synonym">Commerson's nightshade</name>
    <dbReference type="NCBI Taxonomy" id="4109"/>
    <lineage>
        <taxon>Eukaryota</taxon>
        <taxon>Viridiplantae</taxon>
        <taxon>Streptophyta</taxon>
        <taxon>Embryophyta</taxon>
        <taxon>Tracheophyta</taxon>
        <taxon>Spermatophyta</taxon>
        <taxon>Magnoliopsida</taxon>
        <taxon>eudicotyledons</taxon>
        <taxon>Gunneridae</taxon>
        <taxon>Pentapetalae</taxon>
        <taxon>asterids</taxon>
        <taxon>lamiids</taxon>
        <taxon>Solanales</taxon>
        <taxon>Solanaceae</taxon>
        <taxon>Solanoideae</taxon>
        <taxon>Solaneae</taxon>
        <taxon>Solanum</taxon>
    </lineage>
</organism>
<protein>
    <submittedName>
        <fullName evidence="1">Uncharacterized protein</fullName>
    </submittedName>
</protein>